<sequence>MASKKKEQIVIIPLSNKGELADAIQSYGVKQREKNRIVSQYNDKMSELQTKLREETKILDEDCYLLGVRIKHFCDENRESLFESGSKTQKLTTGSVSYRDIPASVKTRLTPTLLEKILTNATIYELYKKFIERCGKVFLRVKIELDKDGILSDPVRAKKEFGIEVEAKRERFYVKPTELDAEVEVDAA</sequence>
<dbReference type="GO" id="GO:0042262">
    <property type="term" value="P:DNA protection"/>
    <property type="evidence" value="ECO:0007669"/>
    <property type="project" value="InterPro"/>
</dbReference>
<dbReference type="SUPFAM" id="SSF161266">
    <property type="entry name" value="Gam-like"/>
    <property type="match status" value="1"/>
</dbReference>
<gene>
    <name evidence="1" type="ORF">LEP1GSC131_2059</name>
</gene>
<proteinExistence type="predicted"/>
<accession>A0A828XVP6</accession>
<dbReference type="InterPro" id="IPR009951">
    <property type="entry name" value="Host-nuc_inhib_Gam"/>
</dbReference>
<name>A0A828XVP6_9LEPT</name>
<dbReference type="RefSeq" id="WP_004770663.1">
    <property type="nucleotide sequence ID" value="NZ_AKWH02000041.1"/>
</dbReference>
<dbReference type="Gene3D" id="1.20.5.170">
    <property type="match status" value="1"/>
</dbReference>
<dbReference type="AlphaFoldDB" id="A0A828XVP6"/>
<dbReference type="Pfam" id="PF07352">
    <property type="entry name" value="Phage_Mu_Gam"/>
    <property type="match status" value="1"/>
</dbReference>
<protein>
    <submittedName>
        <fullName evidence="1">Gam-like protein</fullName>
    </submittedName>
</protein>
<organism evidence="1 2">
    <name type="scientific">Leptospira kirschneri str. 200802841</name>
    <dbReference type="NCBI Taxonomy" id="1193047"/>
    <lineage>
        <taxon>Bacteria</taxon>
        <taxon>Pseudomonadati</taxon>
        <taxon>Spirochaetota</taxon>
        <taxon>Spirochaetia</taxon>
        <taxon>Leptospirales</taxon>
        <taxon>Leptospiraceae</taxon>
        <taxon>Leptospira</taxon>
    </lineage>
</organism>
<dbReference type="GO" id="GO:0003690">
    <property type="term" value="F:double-stranded DNA binding"/>
    <property type="evidence" value="ECO:0007669"/>
    <property type="project" value="InterPro"/>
</dbReference>
<dbReference type="EMBL" id="AKWH02000041">
    <property type="protein sequence ID" value="EKO51472.1"/>
    <property type="molecule type" value="Genomic_DNA"/>
</dbReference>
<dbReference type="Proteomes" id="UP000006339">
    <property type="component" value="Unassembled WGS sequence"/>
</dbReference>
<keyword evidence="2" id="KW-1185">Reference proteome</keyword>
<reference evidence="1" key="1">
    <citation type="submission" date="2012-10" db="EMBL/GenBank/DDBJ databases">
        <authorList>
            <person name="Harkins D.M."/>
            <person name="Durkin A.S."/>
            <person name="Brinkac L.M."/>
            <person name="Selengut J.D."/>
            <person name="Sanka R."/>
            <person name="DePew J."/>
            <person name="Purushe J."/>
            <person name="Picardeau M."/>
            <person name="Werts C."/>
            <person name="Goarant C."/>
            <person name="Vinetz J.M."/>
            <person name="Sutton G.G."/>
            <person name="Nelson W.C."/>
            <person name="Fouts D.E."/>
        </authorList>
    </citation>
    <scope>NUCLEOTIDE SEQUENCE [LARGE SCALE GENOMIC DNA]</scope>
    <source>
        <strain evidence="1">200802841</strain>
    </source>
</reference>
<evidence type="ECO:0000313" key="2">
    <source>
        <dbReference type="Proteomes" id="UP000006339"/>
    </source>
</evidence>
<comment type="caution">
    <text evidence="1">The sequence shown here is derived from an EMBL/GenBank/DDBJ whole genome shotgun (WGS) entry which is preliminary data.</text>
</comment>
<evidence type="ECO:0000313" key="1">
    <source>
        <dbReference type="EMBL" id="EKO51472.1"/>
    </source>
</evidence>